<dbReference type="RefSeq" id="WP_219965022.1">
    <property type="nucleotide sequence ID" value="NZ_JAGFNZ010000002.1"/>
</dbReference>
<gene>
    <name evidence="2" type="ORF">J5W02_07375</name>
</gene>
<dbReference type="Proteomes" id="UP000719942">
    <property type="component" value="Unassembled WGS sequence"/>
</dbReference>
<accession>A0ABS7DMU9</accession>
<dbReference type="PANTHER" id="PTHR42867">
    <property type="entry name" value="MEMBRANE PROTEIN-RELATED"/>
    <property type="match status" value="1"/>
</dbReference>
<organism evidence="2 3">
    <name type="scientific">Caproiciproducens faecalis</name>
    <dbReference type="NCBI Taxonomy" id="2820301"/>
    <lineage>
        <taxon>Bacteria</taxon>
        <taxon>Bacillati</taxon>
        <taxon>Bacillota</taxon>
        <taxon>Clostridia</taxon>
        <taxon>Eubacteriales</taxon>
        <taxon>Acutalibacteraceae</taxon>
        <taxon>Caproiciproducens</taxon>
    </lineage>
</organism>
<evidence type="ECO:0000313" key="2">
    <source>
        <dbReference type="EMBL" id="MBW7572632.1"/>
    </source>
</evidence>
<keyword evidence="1" id="KW-1133">Transmembrane helix</keyword>
<dbReference type="PANTHER" id="PTHR42867:SF1">
    <property type="entry name" value="MEMBRANE PROTEIN-RELATED"/>
    <property type="match status" value="1"/>
</dbReference>
<comment type="caution">
    <text evidence="2">The sequence shown here is derived from an EMBL/GenBank/DDBJ whole genome shotgun (WGS) entry which is preliminary data.</text>
</comment>
<name>A0ABS7DMU9_9FIRM</name>
<feature type="transmembrane region" description="Helical" evidence="1">
    <location>
        <begin position="152"/>
        <end position="171"/>
    </location>
</feature>
<keyword evidence="1" id="KW-0472">Membrane</keyword>
<keyword evidence="3" id="KW-1185">Reference proteome</keyword>
<sequence>MAREKTKCITSIGGQALVEGIMMRGPQKTVASVRLSDGSISTEKMGGSPVRDKHSILRLPLLRGIAGFIDSLSVGYKALSYSVDKAGLEEDEEPSKFDKWVEKTFGDKMMNVIMVASTVLGLLLAVGLFFFLPTILFNLIRDYAVGPSIAPWRSLVEGVMRIAIFIGYIYFCSRMPEIHRLFQYHGAEHKTIFCYENDEELTVENVRKHSRFHPRCGTSFLVIMLILSIIVGFFIPFGNPFVRTIVKILCVPLIVGVGYEFIRLCGRHDNAFTRVIAAPGLWVQRITTKEPDDSMIEVAIEAMKQVIPENGEDKIKISE</sequence>
<dbReference type="Pfam" id="PF07136">
    <property type="entry name" value="DUF1385"/>
    <property type="match status" value="1"/>
</dbReference>
<proteinExistence type="predicted"/>
<feature type="transmembrane region" description="Helical" evidence="1">
    <location>
        <begin position="241"/>
        <end position="262"/>
    </location>
</feature>
<evidence type="ECO:0000256" key="1">
    <source>
        <dbReference type="SAM" id="Phobius"/>
    </source>
</evidence>
<dbReference type="InterPro" id="IPR010787">
    <property type="entry name" value="DUF1385"/>
</dbReference>
<reference evidence="2 3" key="1">
    <citation type="submission" date="2021-03" db="EMBL/GenBank/DDBJ databases">
        <title>Caproiciproducens sp. nov. isolated from feces of cow.</title>
        <authorList>
            <person name="Choi J.-Y."/>
        </authorList>
    </citation>
    <scope>NUCLEOTIDE SEQUENCE [LARGE SCALE GENOMIC DNA]</scope>
    <source>
        <strain evidence="2 3">AGMB10547</strain>
    </source>
</reference>
<dbReference type="EMBL" id="JAGFNZ010000002">
    <property type="protein sequence ID" value="MBW7572632.1"/>
    <property type="molecule type" value="Genomic_DNA"/>
</dbReference>
<protein>
    <submittedName>
        <fullName evidence="2">DUF1385 domain-containing protein</fullName>
    </submittedName>
</protein>
<feature type="transmembrane region" description="Helical" evidence="1">
    <location>
        <begin position="112"/>
        <end position="140"/>
    </location>
</feature>
<evidence type="ECO:0000313" key="3">
    <source>
        <dbReference type="Proteomes" id="UP000719942"/>
    </source>
</evidence>
<keyword evidence="1" id="KW-0812">Transmembrane</keyword>
<feature type="transmembrane region" description="Helical" evidence="1">
    <location>
        <begin position="216"/>
        <end position="235"/>
    </location>
</feature>